<dbReference type="PROSITE" id="PS01151">
    <property type="entry name" value="FIMBRIAL_USHER"/>
    <property type="match status" value="1"/>
</dbReference>
<dbReference type="Gene3D" id="2.60.40.2610">
    <property type="entry name" value="Outer membrane usher protein FimD, plug domain"/>
    <property type="match status" value="1"/>
</dbReference>
<keyword evidence="8 9" id="KW-0998">Cell outer membrane</keyword>
<keyword evidence="6" id="KW-0732">Signal</keyword>
<evidence type="ECO:0000313" key="13">
    <source>
        <dbReference type="Proteomes" id="UP000028630"/>
    </source>
</evidence>
<dbReference type="Pfam" id="PF13954">
    <property type="entry name" value="PapC_N"/>
    <property type="match status" value="1"/>
</dbReference>
<proteinExistence type="inferred from homology"/>
<dbReference type="Pfam" id="PF00577">
    <property type="entry name" value="Usher"/>
    <property type="match status" value="1"/>
</dbReference>
<dbReference type="Proteomes" id="UP000028630">
    <property type="component" value="Unassembled WGS sequence"/>
</dbReference>
<sequence>MPYNQDVKTLYDVVSECIFLVRWFSSVLLRASRLFIAIILYSSFVLSSTKSAIEDTSYFFDDSMLVGSVKDQTIISRLNQADSITAGVYQVDIYVNSNFFSRQSLTFAENTNGTVSPCLSSELLLKAGIARESIIPVNTAKRCQTLDSQVKGATSRFDFARLRLDLLVPQALMVRVARGNISTDDLSAGETVAFTNYDTNYYRTDTSGRSSESTYVGLNSGLNLGLWQLRHQANYNRYSSDASLSNSHWTPLRTYLQRPVMALKSELTLGDSYTSGNMFSSIGFRGVQLETDDRMLPESQRGYAPTIHGIASTTANVSVLQSGNKIYQTTVAPGAFVIDDLYPTSSQGDLVVEIREADGRVSSWTVPFSAVPDSMRPGRSHISFSAGQVRNIGNSGAYFADLTSSIGLTNTITTNSGVRISEDYQSLLGGVVFASHLGALGLNAVYSRADIPGNTTSGWRLGATYSHTFTPISTTIALAGYRYATSGYRDLSDVLGVRDAHKHHNNWSSDTYQQKNQLVITLSQGLYSYGQLYVSGSTSDYRNGRGRDTQYQAGYSGNWHSISYNLSLGKQRTGGTSYGVQSLQDIGISRNYSGTQNIMMFSLSVPLGEGSRSPVLTTGVNHMTGNSSNTSYQTSLAGTLGDNQNISYTLNGTYENTGHGGAVGANITKQLPWSTISGSLSHSRDYTQAGAGLRGAVVVHPGGVTTGPYLGDTFGLVEADGVDGAEVQNGMGAQIDGSGYAIIPSLIPYSYNDISLDAKNIKNQNAELAENQLRIAPYAGAAVKVRFRTLEGYPLLIKISGKADRRPPLGADVYDNKNTIIGLVGQGNQVYARALAQKGTLLVKWGELPSAQCRINYDLSNTGLSQSLYRLRLPCDGI</sequence>
<dbReference type="GO" id="GO:0009279">
    <property type="term" value="C:cell outer membrane"/>
    <property type="evidence" value="ECO:0007669"/>
    <property type="project" value="UniProtKB-SubCell"/>
</dbReference>
<dbReference type="InterPro" id="IPR043142">
    <property type="entry name" value="PapC-like_C_sf"/>
</dbReference>
<evidence type="ECO:0000256" key="5">
    <source>
        <dbReference type="ARBA" id="ARBA00022692"/>
    </source>
</evidence>
<accession>A0A085A818</accession>
<evidence type="ECO:0000259" key="11">
    <source>
        <dbReference type="Pfam" id="PF13954"/>
    </source>
</evidence>
<dbReference type="GO" id="GO:0015473">
    <property type="term" value="F:fimbrial usher porin activity"/>
    <property type="evidence" value="ECO:0007669"/>
    <property type="project" value="InterPro"/>
</dbReference>
<dbReference type="GO" id="GO:0009297">
    <property type="term" value="P:pilus assembly"/>
    <property type="evidence" value="ECO:0007669"/>
    <property type="project" value="InterPro"/>
</dbReference>
<dbReference type="InterPro" id="IPR018030">
    <property type="entry name" value="Fimbrial_membr_usher_CS"/>
</dbReference>
<dbReference type="SUPFAM" id="SSF141729">
    <property type="entry name" value="FimD N-terminal domain-like"/>
    <property type="match status" value="1"/>
</dbReference>
<dbReference type="RefSeq" id="WP_051857338.1">
    <property type="nucleotide sequence ID" value="NZ_JMTB01000082.1"/>
</dbReference>
<evidence type="ECO:0000259" key="10">
    <source>
        <dbReference type="Pfam" id="PF13953"/>
    </source>
</evidence>
<evidence type="ECO:0000256" key="3">
    <source>
        <dbReference type="ARBA" id="ARBA00022448"/>
    </source>
</evidence>
<keyword evidence="7 9" id="KW-0472">Membrane</keyword>
<dbReference type="PANTHER" id="PTHR30451">
    <property type="entry name" value="OUTER MEMBRANE USHER PROTEIN"/>
    <property type="match status" value="1"/>
</dbReference>
<protein>
    <submittedName>
        <fullName evidence="12">Outer membrane usher protein</fullName>
    </submittedName>
</protein>
<evidence type="ECO:0000256" key="8">
    <source>
        <dbReference type="ARBA" id="ARBA00023237"/>
    </source>
</evidence>
<dbReference type="InterPro" id="IPR037224">
    <property type="entry name" value="PapC_N_sf"/>
</dbReference>
<dbReference type="InterPro" id="IPR042186">
    <property type="entry name" value="FimD_plug_dom"/>
</dbReference>
<dbReference type="InterPro" id="IPR000015">
    <property type="entry name" value="Fimb_usher"/>
</dbReference>
<dbReference type="InterPro" id="IPR025949">
    <property type="entry name" value="PapC-like_C"/>
</dbReference>
<keyword evidence="3 9" id="KW-0813">Transport</keyword>
<evidence type="ECO:0000313" key="12">
    <source>
        <dbReference type="EMBL" id="KFC06363.1"/>
    </source>
</evidence>
<evidence type="ECO:0000256" key="7">
    <source>
        <dbReference type="ARBA" id="ARBA00023136"/>
    </source>
</evidence>
<organism evidence="12 13">
    <name type="scientific">Trabulsiella guamensis ATCC 49490</name>
    <dbReference type="NCBI Taxonomy" id="1005994"/>
    <lineage>
        <taxon>Bacteria</taxon>
        <taxon>Pseudomonadati</taxon>
        <taxon>Pseudomonadota</taxon>
        <taxon>Gammaproteobacteria</taxon>
        <taxon>Enterobacterales</taxon>
        <taxon>Enterobacteriaceae</taxon>
        <taxon>Trabulsiella</taxon>
    </lineage>
</organism>
<keyword evidence="9" id="KW-1029">Fimbrium biogenesis</keyword>
<dbReference type="InterPro" id="IPR025885">
    <property type="entry name" value="PapC_N"/>
</dbReference>
<name>A0A085A818_9ENTR</name>
<comment type="subcellular location">
    <subcellularLocation>
        <location evidence="1 9">Cell outer membrane</location>
        <topology evidence="1 9">Multi-pass membrane protein</topology>
    </subcellularLocation>
</comment>
<dbReference type="eggNOG" id="COG3188">
    <property type="taxonomic scope" value="Bacteria"/>
</dbReference>
<dbReference type="Gene3D" id="2.60.40.2070">
    <property type="match status" value="1"/>
</dbReference>
<dbReference type="Pfam" id="PF13953">
    <property type="entry name" value="PapC_C"/>
    <property type="match status" value="1"/>
</dbReference>
<dbReference type="Gene3D" id="3.10.20.410">
    <property type="match status" value="1"/>
</dbReference>
<evidence type="ECO:0000256" key="1">
    <source>
        <dbReference type="ARBA" id="ARBA00004571"/>
    </source>
</evidence>
<gene>
    <name evidence="12" type="ORF">GTGU_02632</name>
</gene>
<feature type="domain" description="PapC N-terminal" evidence="11">
    <location>
        <begin position="60"/>
        <end position="200"/>
    </location>
</feature>
<evidence type="ECO:0000256" key="4">
    <source>
        <dbReference type="ARBA" id="ARBA00022452"/>
    </source>
</evidence>
<keyword evidence="5 9" id="KW-0812">Transmembrane</keyword>
<dbReference type="FunFam" id="2.60.40.3110:FF:000001">
    <property type="entry name" value="Putative fimbrial outer membrane usher"/>
    <property type="match status" value="1"/>
</dbReference>
<keyword evidence="13" id="KW-1185">Reference proteome</keyword>
<keyword evidence="4" id="KW-1134">Transmembrane beta strand</keyword>
<dbReference type="Gene3D" id="2.60.40.3110">
    <property type="match status" value="1"/>
</dbReference>
<evidence type="ECO:0000256" key="6">
    <source>
        <dbReference type="ARBA" id="ARBA00022729"/>
    </source>
</evidence>
<reference evidence="13" key="1">
    <citation type="submission" date="2014-05" db="EMBL/GenBank/DDBJ databases">
        <title>ATOL: Assembling a taxonomically balanced genome-scale reconstruction of the evolutionary history of the Enterobacteriaceae.</title>
        <authorList>
            <person name="Plunkett G. III"/>
            <person name="Neeno-Eckwall E.C."/>
            <person name="Glasner J.D."/>
            <person name="Perna N.T."/>
        </authorList>
    </citation>
    <scope>NUCLEOTIDE SEQUENCE [LARGE SCALE GENOMIC DNA]</scope>
    <source>
        <strain evidence="13">ATCC 49490</strain>
    </source>
</reference>
<dbReference type="PANTHER" id="PTHR30451:SF20">
    <property type="entry name" value="FIMBRIAE USHER"/>
    <property type="match status" value="1"/>
</dbReference>
<dbReference type="AlphaFoldDB" id="A0A085A818"/>
<evidence type="ECO:0000256" key="2">
    <source>
        <dbReference type="ARBA" id="ARBA00008064"/>
    </source>
</evidence>
<dbReference type="OrthoDB" id="6554712at2"/>
<evidence type="ECO:0000256" key="9">
    <source>
        <dbReference type="RuleBase" id="RU003884"/>
    </source>
</evidence>
<feature type="domain" description="PapC-like C-terminal" evidence="10">
    <location>
        <begin position="796"/>
        <end position="860"/>
    </location>
</feature>
<comment type="similarity">
    <text evidence="2 9">Belongs to the fimbrial export usher family.</text>
</comment>
<dbReference type="EMBL" id="JMTB01000082">
    <property type="protein sequence ID" value="KFC06363.1"/>
    <property type="molecule type" value="Genomic_DNA"/>
</dbReference>
<comment type="caution">
    <text evidence="12">The sequence shown here is derived from an EMBL/GenBank/DDBJ whole genome shotgun (WGS) entry which is preliminary data.</text>
</comment>